<reference evidence="1 2" key="1">
    <citation type="submission" date="2014-04" db="EMBL/GenBank/DDBJ databases">
        <authorList>
            <consortium name="DOE Joint Genome Institute"/>
            <person name="Kuo A."/>
            <person name="Gay G."/>
            <person name="Dore J."/>
            <person name="Kohler A."/>
            <person name="Nagy L.G."/>
            <person name="Floudas D."/>
            <person name="Copeland A."/>
            <person name="Barry K.W."/>
            <person name="Cichocki N."/>
            <person name="Veneault-Fourrey C."/>
            <person name="LaButti K."/>
            <person name="Lindquist E.A."/>
            <person name="Lipzen A."/>
            <person name="Lundell T."/>
            <person name="Morin E."/>
            <person name="Murat C."/>
            <person name="Sun H."/>
            <person name="Tunlid A."/>
            <person name="Henrissat B."/>
            <person name="Grigoriev I.V."/>
            <person name="Hibbett D.S."/>
            <person name="Martin F."/>
            <person name="Nordberg H.P."/>
            <person name="Cantor M.N."/>
            <person name="Hua S.X."/>
        </authorList>
    </citation>
    <scope>NUCLEOTIDE SEQUENCE [LARGE SCALE GENOMIC DNA]</scope>
    <source>
        <strain evidence="2">h7</strain>
    </source>
</reference>
<dbReference type="HOGENOM" id="CLU_3068925_0_0_1"/>
<accession>A0A0C3BT70</accession>
<sequence length="53" mass="5795">MSLMIRGGQINHLSTISNQLPGLPTLPAQPTMTFPHSPCHYHVPPVVTMTTSR</sequence>
<reference evidence="2" key="2">
    <citation type="submission" date="2015-01" db="EMBL/GenBank/DDBJ databases">
        <title>Evolutionary Origins and Diversification of the Mycorrhizal Mutualists.</title>
        <authorList>
            <consortium name="DOE Joint Genome Institute"/>
            <consortium name="Mycorrhizal Genomics Consortium"/>
            <person name="Kohler A."/>
            <person name="Kuo A."/>
            <person name="Nagy L.G."/>
            <person name="Floudas D."/>
            <person name="Copeland A."/>
            <person name="Barry K.W."/>
            <person name="Cichocki N."/>
            <person name="Veneault-Fourrey C."/>
            <person name="LaButti K."/>
            <person name="Lindquist E.A."/>
            <person name="Lipzen A."/>
            <person name="Lundell T."/>
            <person name="Morin E."/>
            <person name="Murat C."/>
            <person name="Riley R."/>
            <person name="Ohm R."/>
            <person name="Sun H."/>
            <person name="Tunlid A."/>
            <person name="Henrissat B."/>
            <person name="Grigoriev I.V."/>
            <person name="Hibbett D.S."/>
            <person name="Martin F."/>
        </authorList>
    </citation>
    <scope>NUCLEOTIDE SEQUENCE [LARGE SCALE GENOMIC DNA]</scope>
    <source>
        <strain evidence="2">h7</strain>
    </source>
</reference>
<evidence type="ECO:0000313" key="1">
    <source>
        <dbReference type="EMBL" id="KIM35269.1"/>
    </source>
</evidence>
<organism evidence="1 2">
    <name type="scientific">Hebeloma cylindrosporum</name>
    <dbReference type="NCBI Taxonomy" id="76867"/>
    <lineage>
        <taxon>Eukaryota</taxon>
        <taxon>Fungi</taxon>
        <taxon>Dikarya</taxon>
        <taxon>Basidiomycota</taxon>
        <taxon>Agaricomycotina</taxon>
        <taxon>Agaricomycetes</taxon>
        <taxon>Agaricomycetidae</taxon>
        <taxon>Agaricales</taxon>
        <taxon>Agaricineae</taxon>
        <taxon>Hymenogastraceae</taxon>
        <taxon>Hebeloma</taxon>
    </lineage>
</organism>
<keyword evidence="2" id="KW-1185">Reference proteome</keyword>
<protein>
    <submittedName>
        <fullName evidence="1">Uncharacterized protein</fullName>
    </submittedName>
</protein>
<dbReference type="EMBL" id="KN831825">
    <property type="protein sequence ID" value="KIM35269.1"/>
    <property type="molecule type" value="Genomic_DNA"/>
</dbReference>
<evidence type="ECO:0000313" key="2">
    <source>
        <dbReference type="Proteomes" id="UP000053424"/>
    </source>
</evidence>
<gene>
    <name evidence="1" type="ORF">M413DRAFT_351239</name>
</gene>
<name>A0A0C3BT70_HEBCY</name>
<proteinExistence type="predicted"/>
<dbReference type="Proteomes" id="UP000053424">
    <property type="component" value="Unassembled WGS sequence"/>
</dbReference>
<dbReference type="AlphaFoldDB" id="A0A0C3BT70"/>